<dbReference type="GO" id="GO:0004373">
    <property type="term" value="F:alpha-1,4-glucan glucosyltransferase (UDP-glucose donor) activity"/>
    <property type="evidence" value="ECO:0007669"/>
    <property type="project" value="UniProtKB-EC"/>
</dbReference>
<dbReference type="EMBL" id="UAWO01000002">
    <property type="protein sequence ID" value="SQC08428.1"/>
    <property type="molecule type" value="Genomic_DNA"/>
</dbReference>
<evidence type="ECO:0000259" key="1">
    <source>
        <dbReference type="Pfam" id="PF13477"/>
    </source>
</evidence>
<protein>
    <submittedName>
        <fullName evidence="2">Glycosytransferase</fullName>
        <ecNumber evidence="2">2.4.1.11</ecNumber>
    </submittedName>
</protein>
<accession>A0A2X3BTH0</accession>
<proteinExistence type="predicted"/>
<dbReference type="Proteomes" id="UP000250234">
    <property type="component" value="Unassembled WGS sequence"/>
</dbReference>
<dbReference type="Pfam" id="PF13477">
    <property type="entry name" value="Glyco_trans_4_2"/>
    <property type="match status" value="1"/>
</dbReference>
<reference evidence="2 3" key="1">
    <citation type="submission" date="2018-06" db="EMBL/GenBank/DDBJ databases">
        <authorList>
            <consortium name="Pathogen Informatics"/>
            <person name="Doyle S."/>
        </authorList>
    </citation>
    <scope>NUCLEOTIDE SEQUENCE [LARGE SCALE GENOMIC DNA]</scope>
    <source>
        <strain evidence="2 3">NCTC8081</strain>
    </source>
</reference>
<gene>
    <name evidence="2" type="ORF">NCTC8081_02356</name>
</gene>
<dbReference type="Gene3D" id="3.40.50.2000">
    <property type="entry name" value="Glycogen Phosphorylase B"/>
    <property type="match status" value="2"/>
</dbReference>
<evidence type="ECO:0000313" key="3">
    <source>
        <dbReference type="Proteomes" id="UP000250234"/>
    </source>
</evidence>
<organism evidence="2 3">
    <name type="scientific">Clostridium perfringens</name>
    <dbReference type="NCBI Taxonomy" id="1502"/>
    <lineage>
        <taxon>Bacteria</taxon>
        <taxon>Bacillati</taxon>
        <taxon>Bacillota</taxon>
        <taxon>Clostridia</taxon>
        <taxon>Eubacteriales</taxon>
        <taxon>Clostridiaceae</taxon>
        <taxon>Clostridium</taxon>
    </lineage>
</organism>
<keyword evidence="2" id="KW-0808">Transferase</keyword>
<sequence length="360" mass="41531">MKILVVANSSSGLFDFRGELLKKLVELDNEVYAVVPVNLKKSELQKIGINLIDLQIDRRGKNIFKEIKLLFEYYRNIKRLNPDITITYTIKPNIYCGIICRFMKKKYFANITGLGTAFYSGSILKQLIIYMYKLSFKKVNKVFFENSANKDIFIFNKIIDNENAVVLNGAGVDLEKFNYECIPNTKCTTFIFIGRIMKEKGIEEFLYSAEKIKKLNENVRFIILGNLEESYSEILNNMQNAGIIEYKGLVNDVKKYIKEAHCCILPSYHEGMSNTLLECGAMGRAIITSDIPGCREAVLDGKTGYLHKLKDKEDLIKKIKEYIDLSYEEKINMGNLSRKHIESIFDKRKIVKNTIENLLY</sequence>
<dbReference type="SUPFAM" id="SSF53756">
    <property type="entry name" value="UDP-Glycosyltransferase/glycogen phosphorylase"/>
    <property type="match status" value="1"/>
</dbReference>
<name>A0A2X3BTH0_CLOPF</name>
<dbReference type="PANTHER" id="PTHR12526">
    <property type="entry name" value="GLYCOSYLTRANSFERASE"/>
    <property type="match status" value="1"/>
</dbReference>
<keyword evidence="2" id="KW-0328">Glycosyltransferase</keyword>
<dbReference type="Pfam" id="PF13692">
    <property type="entry name" value="Glyco_trans_1_4"/>
    <property type="match status" value="1"/>
</dbReference>
<dbReference type="EC" id="2.4.1.11" evidence="2"/>
<evidence type="ECO:0000313" key="2">
    <source>
        <dbReference type="EMBL" id="SQC08428.1"/>
    </source>
</evidence>
<dbReference type="RefSeq" id="WP_111946091.1">
    <property type="nucleotide sequence ID" value="NZ_CATNYA010000088.1"/>
</dbReference>
<dbReference type="PANTHER" id="PTHR12526:SF630">
    <property type="entry name" value="GLYCOSYLTRANSFERASE"/>
    <property type="match status" value="1"/>
</dbReference>
<dbReference type="InterPro" id="IPR028098">
    <property type="entry name" value="Glyco_trans_4-like_N"/>
</dbReference>
<dbReference type="CDD" id="cd03808">
    <property type="entry name" value="GT4_CapM-like"/>
    <property type="match status" value="1"/>
</dbReference>
<dbReference type="AlphaFoldDB" id="A0A2X3BTH0"/>
<feature type="domain" description="Glycosyltransferase subfamily 4-like N-terminal" evidence="1">
    <location>
        <begin position="2"/>
        <end position="146"/>
    </location>
</feature>